<evidence type="ECO:0000256" key="2">
    <source>
        <dbReference type="SAM" id="MobiDB-lite"/>
    </source>
</evidence>
<feature type="compositionally biased region" description="Polar residues" evidence="2">
    <location>
        <begin position="71"/>
        <end position="84"/>
    </location>
</feature>
<dbReference type="OrthoDB" id="542013at2759"/>
<dbReference type="Proteomes" id="UP000799772">
    <property type="component" value="Unassembled WGS sequence"/>
</dbReference>
<dbReference type="SUPFAM" id="SSF51735">
    <property type="entry name" value="NAD(P)-binding Rossmann-fold domains"/>
    <property type="match status" value="1"/>
</dbReference>
<protein>
    <submittedName>
        <fullName evidence="3">NAD(P)-binding protein</fullName>
    </submittedName>
</protein>
<dbReference type="InterPro" id="IPR002347">
    <property type="entry name" value="SDR_fam"/>
</dbReference>
<dbReference type="Gene3D" id="3.40.50.720">
    <property type="entry name" value="NAD(P)-binding Rossmann-like Domain"/>
    <property type="match status" value="1"/>
</dbReference>
<keyword evidence="4" id="KW-1185">Reference proteome</keyword>
<name>A0A9P4M8L4_9PEZI</name>
<gene>
    <name evidence="3" type="ORF">NA57DRAFT_42330</name>
</gene>
<evidence type="ECO:0000313" key="3">
    <source>
        <dbReference type="EMBL" id="KAF2096939.1"/>
    </source>
</evidence>
<dbReference type="PANTHER" id="PTHR43157:SF31">
    <property type="entry name" value="PHOSPHATIDYLINOSITOL-GLYCAN BIOSYNTHESIS CLASS F PROTEIN"/>
    <property type="match status" value="1"/>
</dbReference>
<sequence>MSSLHVLWGFLRNRWSAPSLDYLTPRSIAGRTVLVTGASTGLGLEAARHYARLGATRIILGVRPLRKGETAKQNIEDSLQPSTSSKHEDAKGTTIEVWELDLASFASVYTFVERVLKELDSLDIAVLNAAVSKTCFSFTDDGWEETLQVNTLSNILRAQLILPKLRASRRKSDTGDEWIPKLEFLASQLNWLAALNKPETFDGTSQRYGISKLFLIYCVREIATSLSIDEGGRPEVVVNYSCPGACKSELAREWHTSWVKSFVLWVLQATICKTTEEGSRTLVYATCLEEEGHGKWIHNDAIEAPGKLVESDLALKWQKRVWDEVGQVLQGTRPTSQYNR</sequence>
<dbReference type="GO" id="GO:0016491">
    <property type="term" value="F:oxidoreductase activity"/>
    <property type="evidence" value="ECO:0007669"/>
    <property type="project" value="UniProtKB-KW"/>
</dbReference>
<evidence type="ECO:0000313" key="4">
    <source>
        <dbReference type="Proteomes" id="UP000799772"/>
    </source>
</evidence>
<dbReference type="Pfam" id="PF00106">
    <property type="entry name" value="adh_short"/>
    <property type="match status" value="1"/>
</dbReference>
<organism evidence="3 4">
    <name type="scientific">Rhizodiscina lignyota</name>
    <dbReference type="NCBI Taxonomy" id="1504668"/>
    <lineage>
        <taxon>Eukaryota</taxon>
        <taxon>Fungi</taxon>
        <taxon>Dikarya</taxon>
        <taxon>Ascomycota</taxon>
        <taxon>Pezizomycotina</taxon>
        <taxon>Dothideomycetes</taxon>
        <taxon>Pleosporomycetidae</taxon>
        <taxon>Aulographales</taxon>
        <taxon>Rhizodiscinaceae</taxon>
        <taxon>Rhizodiscina</taxon>
    </lineage>
</organism>
<reference evidence="3" key="1">
    <citation type="journal article" date="2020" name="Stud. Mycol.">
        <title>101 Dothideomycetes genomes: a test case for predicting lifestyles and emergence of pathogens.</title>
        <authorList>
            <person name="Haridas S."/>
            <person name="Albert R."/>
            <person name="Binder M."/>
            <person name="Bloem J."/>
            <person name="Labutti K."/>
            <person name="Salamov A."/>
            <person name="Andreopoulos B."/>
            <person name="Baker S."/>
            <person name="Barry K."/>
            <person name="Bills G."/>
            <person name="Bluhm B."/>
            <person name="Cannon C."/>
            <person name="Castanera R."/>
            <person name="Culley D."/>
            <person name="Daum C."/>
            <person name="Ezra D."/>
            <person name="Gonzalez J."/>
            <person name="Henrissat B."/>
            <person name="Kuo A."/>
            <person name="Liang C."/>
            <person name="Lipzen A."/>
            <person name="Lutzoni F."/>
            <person name="Magnuson J."/>
            <person name="Mondo S."/>
            <person name="Nolan M."/>
            <person name="Ohm R."/>
            <person name="Pangilinan J."/>
            <person name="Park H.-J."/>
            <person name="Ramirez L."/>
            <person name="Alfaro M."/>
            <person name="Sun H."/>
            <person name="Tritt A."/>
            <person name="Yoshinaga Y."/>
            <person name="Zwiers L.-H."/>
            <person name="Turgeon B."/>
            <person name="Goodwin S."/>
            <person name="Spatafora J."/>
            <person name="Crous P."/>
            <person name="Grigoriev I."/>
        </authorList>
    </citation>
    <scope>NUCLEOTIDE SEQUENCE</scope>
    <source>
        <strain evidence="3">CBS 133067</strain>
    </source>
</reference>
<evidence type="ECO:0000256" key="1">
    <source>
        <dbReference type="ARBA" id="ARBA00023002"/>
    </source>
</evidence>
<dbReference type="AlphaFoldDB" id="A0A9P4M8L4"/>
<accession>A0A9P4M8L4</accession>
<dbReference type="PRINTS" id="PR00081">
    <property type="entry name" value="GDHRDH"/>
</dbReference>
<keyword evidence="1" id="KW-0560">Oxidoreductase</keyword>
<feature type="region of interest" description="Disordered" evidence="2">
    <location>
        <begin position="71"/>
        <end position="90"/>
    </location>
</feature>
<dbReference type="PANTHER" id="PTHR43157">
    <property type="entry name" value="PHOSPHATIDYLINOSITOL-GLYCAN BIOSYNTHESIS CLASS F PROTEIN-RELATED"/>
    <property type="match status" value="1"/>
</dbReference>
<dbReference type="InterPro" id="IPR036291">
    <property type="entry name" value="NAD(P)-bd_dom_sf"/>
</dbReference>
<dbReference type="EMBL" id="ML978129">
    <property type="protein sequence ID" value="KAF2096939.1"/>
    <property type="molecule type" value="Genomic_DNA"/>
</dbReference>
<comment type="caution">
    <text evidence="3">The sequence shown here is derived from an EMBL/GenBank/DDBJ whole genome shotgun (WGS) entry which is preliminary data.</text>
</comment>
<proteinExistence type="predicted"/>